<evidence type="ECO:0000313" key="19">
    <source>
        <dbReference type="Proteomes" id="UP001054837"/>
    </source>
</evidence>
<evidence type="ECO:0000256" key="12">
    <source>
        <dbReference type="ARBA" id="ARBA00023049"/>
    </source>
</evidence>
<dbReference type="EC" id="3.4.14.4" evidence="4 15"/>
<evidence type="ECO:0000256" key="5">
    <source>
        <dbReference type="ARBA" id="ARBA00014713"/>
    </source>
</evidence>
<dbReference type="GO" id="GO:0008239">
    <property type="term" value="F:dipeptidyl-peptidase activity"/>
    <property type="evidence" value="ECO:0007669"/>
    <property type="project" value="UniProtKB-UniRule"/>
</dbReference>
<dbReference type="Gene3D" id="3.30.540.30">
    <property type="match status" value="3"/>
</dbReference>
<dbReference type="EMBL" id="BPLQ01011751">
    <property type="protein sequence ID" value="GIY60093.1"/>
    <property type="molecule type" value="Genomic_DNA"/>
</dbReference>
<keyword evidence="11 15" id="KW-0862">Zinc</keyword>
<comment type="catalytic activity">
    <reaction evidence="1 15">
        <text>Release of an N-terminal dipeptide from a peptide comprising four or more residues, with broad specificity. Also acts on dipeptidyl 2-naphthylamides.</text>
        <dbReference type="EC" id="3.4.14.4"/>
    </reaction>
</comment>
<keyword evidence="8 15" id="KW-0645">Protease</keyword>
<dbReference type="GO" id="GO:0008235">
    <property type="term" value="F:metalloexopeptidase activity"/>
    <property type="evidence" value="ECO:0007669"/>
    <property type="project" value="InterPro"/>
</dbReference>
<dbReference type="Proteomes" id="UP001054837">
    <property type="component" value="Unassembled WGS sequence"/>
</dbReference>
<evidence type="ECO:0000256" key="16">
    <source>
        <dbReference type="PIRSR" id="PIRSR007828-1"/>
    </source>
</evidence>
<evidence type="ECO:0000256" key="1">
    <source>
        <dbReference type="ARBA" id="ARBA00001336"/>
    </source>
</evidence>
<proteinExistence type="inferred from homology"/>
<dbReference type="FunFam" id="3.30.540.30:FF:000002">
    <property type="entry name" value="Dipeptidyl peptidase 3"/>
    <property type="match status" value="1"/>
</dbReference>
<dbReference type="GO" id="GO:0005737">
    <property type="term" value="C:cytoplasm"/>
    <property type="evidence" value="ECO:0007669"/>
    <property type="project" value="UniProtKB-SubCell"/>
</dbReference>
<feature type="binding site" evidence="17">
    <location>
        <position position="541"/>
    </location>
    <ligand>
        <name>Zn(2+)</name>
        <dbReference type="ChEBI" id="CHEBI:29105"/>
        <note>catalytic</note>
    </ligand>
</feature>
<evidence type="ECO:0000256" key="9">
    <source>
        <dbReference type="ARBA" id="ARBA00022723"/>
    </source>
</evidence>
<dbReference type="PANTHER" id="PTHR23422:SF11">
    <property type="entry name" value="DIPEPTIDYL PEPTIDASE 3"/>
    <property type="match status" value="1"/>
</dbReference>
<evidence type="ECO:0000256" key="15">
    <source>
        <dbReference type="PIRNR" id="PIRNR007828"/>
    </source>
</evidence>
<evidence type="ECO:0000256" key="10">
    <source>
        <dbReference type="ARBA" id="ARBA00022801"/>
    </source>
</evidence>
<gene>
    <name evidence="18" type="primary">dpp3</name>
    <name evidence="18" type="ORF">CDAR_38741</name>
</gene>
<evidence type="ECO:0000313" key="18">
    <source>
        <dbReference type="EMBL" id="GIY60093.1"/>
    </source>
</evidence>
<reference evidence="18 19" key="1">
    <citation type="submission" date="2021-06" db="EMBL/GenBank/DDBJ databases">
        <title>Caerostris darwini draft genome.</title>
        <authorList>
            <person name="Kono N."/>
            <person name="Arakawa K."/>
        </authorList>
    </citation>
    <scope>NUCLEOTIDE SEQUENCE [LARGE SCALE GENOMIC DNA]</scope>
</reference>
<comment type="subcellular location">
    <subcellularLocation>
        <location evidence="2">Cytoplasm</location>
    </subcellularLocation>
</comment>
<comment type="similarity">
    <text evidence="3 15">Belongs to the peptidase M49 family.</text>
</comment>
<evidence type="ECO:0000256" key="3">
    <source>
        <dbReference type="ARBA" id="ARBA00010200"/>
    </source>
</evidence>
<dbReference type="InterPro" id="IPR005317">
    <property type="entry name" value="Dipeptidyl-peptase3"/>
</dbReference>
<keyword evidence="7 15" id="KW-0963">Cytoplasm</keyword>
<evidence type="ECO:0000256" key="2">
    <source>
        <dbReference type="ARBA" id="ARBA00004496"/>
    </source>
</evidence>
<accession>A0AAV4UQS4</accession>
<dbReference type="PANTHER" id="PTHR23422">
    <property type="entry name" value="DIPEPTIDYL PEPTIDASE III-RELATED"/>
    <property type="match status" value="1"/>
</dbReference>
<dbReference type="FunFam" id="3.30.540.30:FF:000008">
    <property type="entry name" value="Dipeptidyl peptidase 3"/>
    <property type="match status" value="1"/>
</dbReference>
<protein>
    <recommendedName>
        <fullName evidence="5 15">Dipeptidyl peptidase 3</fullName>
        <ecNumber evidence="4 15">3.4.14.4</ecNumber>
    </recommendedName>
    <alternativeName>
        <fullName evidence="13 15">Dipeptidyl aminopeptidase III</fullName>
    </alternativeName>
    <alternativeName>
        <fullName evidence="14 15">Dipeptidyl peptidase III</fullName>
    </alternativeName>
</protein>
<evidence type="ECO:0000256" key="17">
    <source>
        <dbReference type="PIRSR" id="PIRSR007828-2"/>
    </source>
</evidence>
<evidence type="ECO:0000256" key="6">
    <source>
        <dbReference type="ARBA" id="ARBA00022438"/>
    </source>
</evidence>
<dbReference type="GO" id="GO:0006508">
    <property type="term" value="P:proteolysis"/>
    <property type="evidence" value="ECO:0007669"/>
    <property type="project" value="UniProtKB-KW"/>
</dbReference>
<feature type="binding site" evidence="17">
    <location>
        <position position="483"/>
    </location>
    <ligand>
        <name>Zn(2+)</name>
        <dbReference type="ChEBI" id="CHEBI:29105"/>
        <note>catalytic</note>
    </ligand>
</feature>
<sequence length="758" mass="86522">MGYKYVRRALKFTNSLRFRPPMYQLKRVICTSISQFSSRRMSDYIYPNNTPIVLLNCEDAFKELTEKEKLYAHYLSKACWYGGLIVLLQTSLESPLIYTLLHKLFRLQSVNELKEVALNECNFTEDEFTSFLIYASGIFSNMGNYKGMGDSKFVPNVPEDKFKKFICSSKFFKEDPDHVERLLAGCLESIYSLQDDLCRLGFPKTGITTYFSKNVTKDDDEIVKNFMKEKGIEAWNTRLFKTSDETGRNCYEIRFASILEKADEEDKNILCEHSMNGHNFIISRGDYSKLLGLVNRYLSLAKEYAANENEVQMIENYMHSFRTGSLNAHKEGSRYWIKDKGPVIESYIGFIENYRDPAGMRAEFEGFVAMVNKKMSAKFTDLVNSAESFLPLLPWPSDYEKNKFLRPDFTSLDVLGFASSGVPAGICIPNYNEIKEEDGFKNVSLGNVLSVKPTEPPNYLSKADQDIILQYVNLAFEVNVGLHELLGHGSGKLFKKEKDGSLNFDAPNVLNFETNKQVSSWYQDGETYDSVFGPTGSSYEECRAECVALYLADVPEILKIFGYEGDEADVIIYTLWLAMLLSGIEGLQMYNPKTQSWLQAHAQARYVILQVLLECGDDFVKVEKVEGTDGNPNLLLTMDRSKIISVGKPAIGKFLGKLQLYRSTADIASAKAMYDKYSAVTTGTKYPFLDYRDIVMARKKPRKLFVQTNTFIEDGKVVLKNYEPSASGMIESWVDRFQEENVDTILEELWAKDKQYFS</sequence>
<dbReference type="Pfam" id="PF03571">
    <property type="entry name" value="Peptidase_M49"/>
    <property type="match status" value="1"/>
</dbReference>
<feature type="binding site" evidence="17">
    <location>
        <position position="488"/>
    </location>
    <ligand>
        <name>Zn(2+)</name>
        <dbReference type="ChEBI" id="CHEBI:29105"/>
        <note>catalytic</note>
    </ligand>
</feature>
<keyword evidence="12 15" id="KW-0482">Metalloprotease</keyword>
<evidence type="ECO:0000256" key="4">
    <source>
        <dbReference type="ARBA" id="ARBA00012063"/>
    </source>
</evidence>
<dbReference type="AlphaFoldDB" id="A0AAV4UQS4"/>
<comment type="cofactor">
    <cofactor evidence="15 17">
        <name>Zn(2+)</name>
        <dbReference type="ChEBI" id="CHEBI:29105"/>
    </cofactor>
    <text evidence="15 17">Binds 1 zinc ion per subunit.</text>
</comment>
<keyword evidence="19" id="KW-1185">Reference proteome</keyword>
<dbReference type="GO" id="GO:0004177">
    <property type="term" value="F:aminopeptidase activity"/>
    <property type="evidence" value="ECO:0007669"/>
    <property type="project" value="UniProtKB-KW"/>
</dbReference>
<keyword evidence="6 15" id="KW-0031">Aminopeptidase</keyword>
<name>A0AAV4UQS4_9ARAC</name>
<dbReference type="FunFam" id="3.30.540.30:FF:000001">
    <property type="entry name" value="Dipeptidyl peptidase 3"/>
    <property type="match status" value="1"/>
</dbReference>
<evidence type="ECO:0000256" key="8">
    <source>
        <dbReference type="ARBA" id="ARBA00022670"/>
    </source>
</evidence>
<comment type="caution">
    <text evidence="18">The sequence shown here is derived from an EMBL/GenBank/DDBJ whole genome shotgun (WGS) entry which is preliminary data.</text>
</comment>
<dbReference type="GO" id="GO:0046872">
    <property type="term" value="F:metal ion binding"/>
    <property type="evidence" value="ECO:0007669"/>
    <property type="project" value="UniProtKB-KW"/>
</dbReference>
<evidence type="ECO:0000256" key="11">
    <source>
        <dbReference type="ARBA" id="ARBA00022833"/>
    </source>
</evidence>
<keyword evidence="10 15" id="KW-0378">Hydrolase</keyword>
<dbReference type="InterPro" id="IPR039461">
    <property type="entry name" value="Peptidase_M49"/>
</dbReference>
<keyword evidence="9 15" id="KW-0479">Metal-binding</keyword>
<evidence type="ECO:0000256" key="7">
    <source>
        <dbReference type="ARBA" id="ARBA00022490"/>
    </source>
</evidence>
<feature type="active site" evidence="16">
    <location>
        <position position="484"/>
    </location>
</feature>
<organism evidence="18 19">
    <name type="scientific">Caerostris darwini</name>
    <dbReference type="NCBI Taxonomy" id="1538125"/>
    <lineage>
        <taxon>Eukaryota</taxon>
        <taxon>Metazoa</taxon>
        <taxon>Ecdysozoa</taxon>
        <taxon>Arthropoda</taxon>
        <taxon>Chelicerata</taxon>
        <taxon>Arachnida</taxon>
        <taxon>Araneae</taxon>
        <taxon>Araneomorphae</taxon>
        <taxon>Entelegynae</taxon>
        <taxon>Araneoidea</taxon>
        <taxon>Araneidae</taxon>
        <taxon>Caerostris</taxon>
    </lineage>
</organism>
<dbReference type="PIRSF" id="PIRSF007828">
    <property type="entry name" value="Dipeptidyl-peptidase_III"/>
    <property type="match status" value="1"/>
</dbReference>
<evidence type="ECO:0000256" key="14">
    <source>
        <dbReference type="ARBA" id="ARBA00032119"/>
    </source>
</evidence>
<evidence type="ECO:0000256" key="13">
    <source>
        <dbReference type="ARBA" id="ARBA00031288"/>
    </source>
</evidence>